<protein>
    <submittedName>
        <fullName evidence="2">Uncharacterized protein</fullName>
    </submittedName>
</protein>
<evidence type="ECO:0000313" key="2">
    <source>
        <dbReference type="EMBL" id="PKI51760.1"/>
    </source>
</evidence>
<gene>
    <name evidence="2" type="ORF">CRG98_027808</name>
</gene>
<dbReference type="Proteomes" id="UP000233551">
    <property type="component" value="Unassembled WGS sequence"/>
</dbReference>
<comment type="caution">
    <text evidence="2">The sequence shown here is derived from an EMBL/GenBank/DDBJ whole genome shotgun (WGS) entry which is preliminary data.</text>
</comment>
<sequence>MRTELQSIREERDRLRCELVDTRSELTDHKELQRELPQTRARVANQDREIARLSAALDRARTKALKDTPPMPTHSQTPLTQVTSPLIPTDISTTHSGVPIKHSPSTAQTTSNFVNPARFTALEGMANHLAANMATNMTELMAMLRNQNQASLSFTPPLEHRPIIDPNPTVSPTFVSEVEDASFSAMAFAPTIHPISDSLPPPPAPAAVPLPPAAFLSADSTMNTLPPLTVSMHPPIYTVPPPTVPPIFLRSFSTSIDFVRRRLLPFSISA</sequence>
<evidence type="ECO:0000313" key="3">
    <source>
        <dbReference type="Proteomes" id="UP000233551"/>
    </source>
</evidence>
<organism evidence="2 3">
    <name type="scientific">Punica granatum</name>
    <name type="common">Pomegranate</name>
    <dbReference type="NCBI Taxonomy" id="22663"/>
    <lineage>
        <taxon>Eukaryota</taxon>
        <taxon>Viridiplantae</taxon>
        <taxon>Streptophyta</taxon>
        <taxon>Embryophyta</taxon>
        <taxon>Tracheophyta</taxon>
        <taxon>Spermatophyta</taxon>
        <taxon>Magnoliopsida</taxon>
        <taxon>eudicotyledons</taxon>
        <taxon>Gunneridae</taxon>
        <taxon>Pentapetalae</taxon>
        <taxon>rosids</taxon>
        <taxon>malvids</taxon>
        <taxon>Myrtales</taxon>
        <taxon>Lythraceae</taxon>
        <taxon>Punica</taxon>
    </lineage>
</organism>
<keyword evidence="1" id="KW-0175">Coiled coil</keyword>
<feature type="coiled-coil region" evidence="1">
    <location>
        <begin position="5"/>
        <end position="63"/>
    </location>
</feature>
<dbReference type="EMBL" id="PGOL01001992">
    <property type="protein sequence ID" value="PKI51760.1"/>
    <property type="molecule type" value="Genomic_DNA"/>
</dbReference>
<keyword evidence="3" id="KW-1185">Reference proteome</keyword>
<evidence type="ECO:0000256" key="1">
    <source>
        <dbReference type="SAM" id="Coils"/>
    </source>
</evidence>
<accession>A0A2I0J799</accession>
<name>A0A2I0J799_PUNGR</name>
<proteinExistence type="predicted"/>
<reference evidence="2 3" key="1">
    <citation type="submission" date="2017-11" db="EMBL/GenBank/DDBJ databases">
        <title>De-novo sequencing of pomegranate (Punica granatum L.) genome.</title>
        <authorList>
            <person name="Akparov Z."/>
            <person name="Amiraslanov A."/>
            <person name="Hajiyeva S."/>
            <person name="Abbasov M."/>
            <person name="Kaur K."/>
            <person name="Hamwieh A."/>
            <person name="Solovyev V."/>
            <person name="Salamov A."/>
            <person name="Braich B."/>
            <person name="Kosarev P."/>
            <person name="Mahmoud A."/>
            <person name="Hajiyev E."/>
            <person name="Babayeva S."/>
            <person name="Izzatullayeva V."/>
            <person name="Mammadov A."/>
            <person name="Mammadov A."/>
            <person name="Sharifova S."/>
            <person name="Ojaghi J."/>
            <person name="Eynullazada K."/>
            <person name="Bayramov B."/>
            <person name="Abdulazimova A."/>
            <person name="Shahmuradov I."/>
        </authorList>
    </citation>
    <scope>NUCLEOTIDE SEQUENCE [LARGE SCALE GENOMIC DNA]</scope>
    <source>
        <strain evidence="3">cv. AG2017</strain>
        <tissue evidence="2">Leaf</tissue>
    </source>
</reference>
<dbReference type="AlphaFoldDB" id="A0A2I0J799"/>